<evidence type="ECO:0008006" key="3">
    <source>
        <dbReference type="Google" id="ProtNLM"/>
    </source>
</evidence>
<proteinExistence type="predicted"/>
<sequence>MLLHTKFKIILLIFFSILHFNVKAQELNQSSNLTEQIWSSYKMTYRLNNTTNISSDFGFRTISPKYWNRYYVNPGINITLPKIMFKKLQYKESLSGGLAFFYTDNKDISDRLEIRPYQGYTLDWPNWKRLRLRHYVKLEERFELNTNNWNNNFGMRFRYLLDLNLKLQGDLLAEAKGIYFPMSIEFFWNLIGVKQFNDVVRTSAGVGAVFNRKWKAEARVGYHYSRDTITEDFSTNDIIYQAKLFFTIN</sequence>
<dbReference type="OrthoDB" id="978880at2"/>
<name>A0A1S1Z1L9_FLAPC</name>
<organism evidence="1 2">
    <name type="scientific">Flammeovirga pacifica</name>
    <dbReference type="NCBI Taxonomy" id="915059"/>
    <lineage>
        <taxon>Bacteria</taxon>
        <taxon>Pseudomonadati</taxon>
        <taxon>Bacteroidota</taxon>
        <taxon>Cytophagia</taxon>
        <taxon>Cytophagales</taxon>
        <taxon>Flammeovirgaceae</taxon>
        <taxon>Flammeovirga</taxon>
    </lineage>
</organism>
<dbReference type="Pfam" id="PF10677">
    <property type="entry name" value="DUF2490"/>
    <property type="match status" value="1"/>
</dbReference>
<protein>
    <recommendedName>
        <fullName evidence="3">DUF2490 domain-containing protein</fullName>
    </recommendedName>
</protein>
<dbReference type="EMBL" id="JRYR02000001">
    <property type="protein sequence ID" value="OHX67166.1"/>
    <property type="molecule type" value="Genomic_DNA"/>
</dbReference>
<dbReference type="RefSeq" id="WP_044225775.1">
    <property type="nucleotide sequence ID" value="NZ_JRYR02000001.1"/>
</dbReference>
<reference evidence="1 2" key="1">
    <citation type="journal article" date="2012" name="Int. J. Syst. Evol. Microbiol.">
        <title>Flammeovirga pacifica sp. nov., isolated from deep-sea sediment.</title>
        <authorList>
            <person name="Xu H."/>
            <person name="Fu Y."/>
            <person name="Yang N."/>
            <person name="Ding Z."/>
            <person name="Lai Q."/>
            <person name="Zeng R."/>
        </authorList>
    </citation>
    <scope>NUCLEOTIDE SEQUENCE [LARGE SCALE GENOMIC DNA]</scope>
    <source>
        <strain evidence="2">DSM 24597 / LMG 26175 / WPAGA1</strain>
    </source>
</reference>
<evidence type="ECO:0000313" key="2">
    <source>
        <dbReference type="Proteomes" id="UP000179797"/>
    </source>
</evidence>
<accession>A0A1S1Z1L9</accession>
<dbReference type="InterPro" id="IPR019619">
    <property type="entry name" value="DUF2490"/>
</dbReference>
<comment type="caution">
    <text evidence="1">The sequence shown here is derived from an EMBL/GenBank/DDBJ whole genome shotgun (WGS) entry which is preliminary data.</text>
</comment>
<dbReference type="STRING" id="915059.NH26_12870"/>
<gene>
    <name evidence="1" type="ORF">NH26_12870</name>
</gene>
<evidence type="ECO:0000313" key="1">
    <source>
        <dbReference type="EMBL" id="OHX67166.1"/>
    </source>
</evidence>
<dbReference type="Proteomes" id="UP000179797">
    <property type="component" value="Unassembled WGS sequence"/>
</dbReference>
<keyword evidence="2" id="KW-1185">Reference proteome</keyword>
<dbReference type="AlphaFoldDB" id="A0A1S1Z1L9"/>